<gene>
    <name evidence="7" type="ORF">SS50377_13354</name>
    <name evidence="8" type="ORF">SS50377_27674</name>
</gene>
<name>V6LPK6_9EUKA</name>
<organism evidence="7">
    <name type="scientific">Spironucleus salmonicida</name>
    <dbReference type="NCBI Taxonomy" id="348837"/>
    <lineage>
        <taxon>Eukaryota</taxon>
        <taxon>Metamonada</taxon>
        <taxon>Diplomonadida</taxon>
        <taxon>Hexamitidae</taxon>
        <taxon>Hexamitinae</taxon>
        <taxon>Spironucleus</taxon>
    </lineage>
</organism>
<dbReference type="InterPro" id="IPR001650">
    <property type="entry name" value="Helicase_C-like"/>
</dbReference>
<dbReference type="CDD" id="cd17917">
    <property type="entry name" value="DEXHc_RHA-like"/>
    <property type="match status" value="1"/>
</dbReference>
<dbReference type="PROSITE" id="PS00690">
    <property type="entry name" value="DEAH_ATP_HELICASE"/>
    <property type="match status" value="1"/>
</dbReference>
<dbReference type="SMART" id="SM00487">
    <property type="entry name" value="DEXDc"/>
    <property type="match status" value="1"/>
</dbReference>
<dbReference type="EMBL" id="KI546073">
    <property type="protein sequence ID" value="EST46550.1"/>
    <property type="molecule type" value="Genomic_DNA"/>
</dbReference>
<sequence length="1035" mass="118184">MSKNKVKKEALRAQQLKRKRTLEQREYLFSQIRQNTNQINEQQHILIQSNRKDSSKATERKTISFKEKVGISITEQEKKKIYKQIIVADSDATQIIESIQYDGQQFILDEIVLPLAEVSIPQIVQNKGTLLLSPSMQESSISDPLAIISDFAEKYHIVKDAPIPKDHTSELPVGEKAFEIFEALENTDILILQAATGTGKSTQIPQYLLSHGYGVGRPAYFGKILVTQPRRIAAIGLASRVAQEWGSDRQISYAVRNESNTNKETKVLYLTEGVLLQILKQDALLSDVSCVILDEAHERSQQMDCCLGILQQIVQQRRSLFTSSLIDDQTYSYSSYKSTYKITPLKLIIMSATLQHSNYSGLKTALTIKLQKKTFPISVHYEKQTPLDIVQFAADKTVEVHRKYPPGAILIFLTGQSEVKKCCELLEDALYSDLPVKQQIDDDIPSEEDEFYQFLKPSLQIFPDKQEELSDKQLNIIEFDGQIDQEAQIQIETLQSEFKAEIGAPNGFQIPKEVIILPLYGALSLQLQQRIYQNFDNKTQRLIVVATNVAESSITVPSVRYVIDSAKVKEKTEENEVVQLQEIYASKANLQQRAGRAGRTCPGHAFRLISPGIYGQMREFQVPEIARIGLEQTCLLLLRIGVPDPRRFVWPEDFDRSRIPKALDRLLQLGAIVEKNKLPFLTKFGKKISDFPVSLPAATLISITNQLINVMAAAVIQSGVMEGITRQLPVNTGKGDFMDAVFTFGAYLRFNEKEKVKFCEKNQLVTQKYQDCQKVYFQLAKILGLDLNIISKPNKPTQQEMELLHLSLLRLYLRNVGTTDILRQNRYNIKQIDLRDYCKEQTKQIQEFMEKTPYMEKAYINKFSNLHNIENQFIVYKEIDLKLNIFEEKIRPQVLLRSIHPFNLPDLLPLAEFSPILDISMPLSFKLTKNLELIACVEAYYDSITIGQLYVKYPGKKAQSQFSDIEFLINKARVVGLMRGDFQVKIKSKLCLKVEFDKGMFQAIEIDQAAKLLKGKDKNFWRISSIVKEIEKLLQ</sequence>
<dbReference type="AlphaFoldDB" id="V6LPK6"/>
<proteinExistence type="predicted"/>
<reference evidence="8" key="2">
    <citation type="submission" date="2020-12" db="EMBL/GenBank/DDBJ databases">
        <title>New Spironucleus salmonicida genome in near-complete chromosomes.</title>
        <authorList>
            <person name="Xu F."/>
            <person name="Kurt Z."/>
            <person name="Jimenez-Gonzalez A."/>
            <person name="Astvaldsson A."/>
            <person name="Andersson J.O."/>
            <person name="Svard S.G."/>
        </authorList>
    </citation>
    <scope>NUCLEOTIDE SEQUENCE</scope>
    <source>
        <strain evidence="8">ATCC 50377</strain>
    </source>
</reference>
<dbReference type="Pfam" id="PF00271">
    <property type="entry name" value="Helicase_C"/>
    <property type="match status" value="1"/>
</dbReference>
<dbReference type="CDD" id="cd18791">
    <property type="entry name" value="SF2_C_RHA"/>
    <property type="match status" value="1"/>
</dbReference>
<dbReference type="GO" id="GO:0016787">
    <property type="term" value="F:hydrolase activity"/>
    <property type="evidence" value="ECO:0007669"/>
    <property type="project" value="UniProtKB-KW"/>
</dbReference>
<evidence type="ECO:0000256" key="1">
    <source>
        <dbReference type="ARBA" id="ARBA00022741"/>
    </source>
</evidence>
<feature type="domain" description="Helicase ATP-binding" evidence="5">
    <location>
        <begin position="181"/>
        <end position="372"/>
    </location>
</feature>
<dbReference type="SUPFAM" id="SSF52540">
    <property type="entry name" value="P-loop containing nucleoside triphosphate hydrolases"/>
    <property type="match status" value="1"/>
</dbReference>
<protein>
    <submittedName>
        <fullName evidence="7">ATP-dependent RNA helicase</fullName>
    </submittedName>
</protein>
<dbReference type="EMBL" id="AUWU02000007">
    <property type="protein sequence ID" value="KAH0571373.1"/>
    <property type="molecule type" value="Genomic_DNA"/>
</dbReference>
<dbReference type="VEuPathDB" id="GiardiaDB:SS50377_27674"/>
<accession>V6LPK6</accession>
<reference evidence="7 8" key="1">
    <citation type="journal article" date="2014" name="PLoS Genet.">
        <title>The Genome of Spironucleus salmonicida Highlights a Fish Pathogen Adapted to Fluctuating Environments.</title>
        <authorList>
            <person name="Xu F."/>
            <person name="Jerlstrom-Hultqvist J."/>
            <person name="Einarsson E."/>
            <person name="Astvaldsson A."/>
            <person name="Svard S.G."/>
            <person name="Andersson J.O."/>
        </authorList>
    </citation>
    <scope>NUCLEOTIDE SEQUENCE</scope>
    <source>
        <strain evidence="8">ATCC 50377</strain>
    </source>
</reference>
<dbReference type="PANTHER" id="PTHR18934:SF91">
    <property type="entry name" value="PRE-MRNA-SPLICING FACTOR ATP-DEPENDENT RNA HELICASE PRP16"/>
    <property type="match status" value="1"/>
</dbReference>
<dbReference type="PANTHER" id="PTHR18934">
    <property type="entry name" value="ATP-DEPENDENT RNA HELICASE"/>
    <property type="match status" value="1"/>
</dbReference>
<dbReference type="Pfam" id="PF00270">
    <property type="entry name" value="DEAD"/>
    <property type="match status" value="1"/>
</dbReference>
<dbReference type="Proteomes" id="UP000018208">
    <property type="component" value="Unassembled WGS sequence"/>
</dbReference>
<keyword evidence="9" id="KW-1185">Reference proteome</keyword>
<dbReference type="SMART" id="SM00490">
    <property type="entry name" value="HELICc"/>
    <property type="match status" value="1"/>
</dbReference>
<dbReference type="PROSITE" id="PS51194">
    <property type="entry name" value="HELICASE_CTER"/>
    <property type="match status" value="1"/>
</dbReference>
<keyword evidence="1" id="KW-0547">Nucleotide-binding</keyword>
<feature type="domain" description="Helicase C-terminal" evidence="6">
    <location>
        <begin position="465"/>
        <end position="641"/>
    </location>
</feature>
<dbReference type="PROSITE" id="PS51192">
    <property type="entry name" value="HELICASE_ATP_BIND_1"/>
    <property type="match status" value="1"/>
</dbReference>
<keyword evidence="3 7" id="KW-0347">Helicase</keyword>
<evidence type="ECO:0000259" key="5">
    <source>
        <dbReference type="PROSITE" id="PS51192"/>
    </source>
</evidence>
<dbReference type="GO" id="GO:0003723">
    <property type="term" value="F:RNA binding"/>
    <property type="evidence" value="ECO:0007669"/>
    <property type="project" value="TreeGrafter"/>
</dbReference>
<dbReference type="GO" id="GO:0005524">
    <property type="term" value="F:ATP binding"/>
    <property type="evidence" value="ECO:0007669"/>
    <property type="project" value="UniProtKB-KW"/>
</dbReference>
<evidence type="ECO:0000256" key="4">
    <source>
        <dbReference type="ARBA" id="ARBA00022840"/>
    </source>
</evidence>
<evidence type="ECO:0000256" key="3">
    <source>
        <dbReference type="ARBA" id="ARBA00022806"/>
    </source>
</evidence>
<dbReference type="GO" id="GO:0004386">
    <property type="term" value="F:helicase activity"/>
    <property type="evidence" value="ECO:0007669"/>
    <property type="project" value="UniProtKB-KW"/>
</dbReference>
<evidence type="ECO:0000259" key="6">
    <source>
        <dbReference type="PROSITE" id="PS51194"/>
    </source>
</evidence>
<evidence type="ECO:0000313" key="8">
    <source>
        <dbReference type="EMBL" id="KAH0571373.1"/>
    </source>
</evidence>
<evidence type="ECO:0000313" key="9">
    <source>
        <dbReference type="Proteomes" id="UP000018208"/>
    </source>
</evidence>
<evidence type="ECO:0000313" key="7">
    <source>
        <dbReference type="EMBL" id="EST46550.1"/>
    </source>
</evidence>
<keyword evidence="2" id="KW-0378">Hydrolase</keyword>
<dbReference type="InterPro" id="IPR014001">
    <property type="entry name" value="Helicase_ATP-bd"/>
</dbReference>
<dbReference type="InterPro" id="IPR002464">
    <property type="entry name" value="DNA/RNA_helicase_DEAH_CS"/>
</dbReference>
<dbReference type="OrthoDB" id="10025033at2759"/>
<evidence type="ECO:0000256" key="2">
    <source>
        <dbReference type="ARBA" id="ARBA00022801"/>
    </source>
</evidence>
<keyword evidence="4" id="KW-0067">ATP-binding</keyword>
<dbReference type="Gene3D" id="3.40.50.300">
    <property type="entry name" value="P-loop containing nucleotide triphosphate hydrolases"/>
    <property type="match status" value="2"/>
</dbReference>
<dbReference type="InterPro" id="IPR027417">
    <property type="entry name" value="P-loop_NTPase"/>
</dbReference>
<dbReference type="InterPro" id="IPR011545">
    <property type="entry name" value="DEAD/DEAH_box_helicase_dom"/>
</dbReference>